<evidence type="ECO:0000259" key="4">
    <source>
        <dbReference type="PROSITE" id="PS01124"/>
    </source>
</evidence>
<dbReference type="InterPro" id="IPR020449">
    <property type="entry name" value="Tscrpt_reg_AraC-type_HTH"/>
</dbReference>
<evidence type="ECO:0000256" key="3">
    <source>
        <dbReference type="ARBA" id="ARBA00023163"/>
    </source>
</evidence>
<dbReference type="STRING" id="411467.BACCAP_03411"/>
<dbReference type="GO" id="GO:0043565">
    <property type="term" value="F:sequence-specific DNA binding"/>
    <property type="evidence" value="ECO:0007669"/>
    <property type="project" value="InterPro"/>
</dbReference>
<dbReference type="InterPro" id="IPR018060">
    <property type="entry name" value="HTH_AraC"/>
</dbReference>
<gene>
    <name evidence="5" type="ORF">BACCAP_03411</name>
</gene>
<evidence type="ECO:0000313" key="6">
    <source>
        <dbReference type="Proteomes" id="UP000003639"/>
    </source>
</evidence>
<dbReference type="eggNOG" id="COG2207">
    <property type="taxonomic scope" value="Bacteria"/>
</dbReference>
<dbReference type="Gene3D" id="1.10.10.60">
    <property type="entry name" value="Homeodomain-like"/>
    <property type="match status" value="2"/>
</dbReference>
<dbReference type="PRINTS" id="PR00032">
    <property type="entry name" value="HTHARAC"/>
</dbReference>
<protein>
    <submittedName>
        <fullName evidence="5">Transcriptional regulator, AraC family</fullName>
    </submittedName>
</protein>
<evidence type="ECO:0000256" key="1">
    <source>
        <dbReference type="ARBA" id="ARBA00023015"/>
    </source>
</evidence>
<keyword evidence="2" id="KW-0238">DNA-binding</keyword>
<dbReference type="InterPro" id="IPR018062">
    <property type="entry name" value="HTH_AraC-typ_CS"/>
</dbReference>
<dbReference type="Proteomes" id="UP000003639">
    <property type="component" value="Unassembled WGS sequence"/>
</dbReference>
<evidence type="ECO:0000256" key="2">
    <source>
        <dbReference type="ARBA" id="ARBA00023125"/>
    </source>
</evidence>
<organism evidence="5 6">
    <name type="scientific">Pseudoflavonifractor capillosus ATCC 29799</name>
    <dbReference type="NCBI Taxonomy" id="411467"/>
    <lineage>
        <taxon>Bacteria</taxon>
        <taxon>Bacillati</taxon>
        <taxon>Bacillota</taxon>
        <taxon>Clostridia</taxon>
        <taxon>Eubacteriales</taxon>
        <taxon>Oscillospiraceae</taxon>
        <taxon>Pseudoflavonifractor</taxon>
    </lineage>
</organism>
<sequence>MKMSDMPQNTGAFHNIYETTLEPDTTKSMLHEGDESGEGFMQRFEVAPGIQITYNDLKMDSCFRPIRFEKDFLQINHCLEGCYECELDGGAVSFLGEGDLCVDYLSKDKQVFFGSRIPLKKYRGITVLLEMETAQQTLDQGFQQAHISLEQIKKRLCSDGRSLIIKSKHEIDHIFSELYSVDERIQVPYFWIKVIELLLFLSLLDGSAVCRPQQFSADISKRTQEVYQYIIENPFTKDTIQDLACMFGLAESSLKRCFKSIAGASIGTFVKTKRMEAAAEMLVSEPTLSIGEIGSVAGYENQSKFSAAFKSVMGVTPQAYRHKYC</sequence>
<dbReference type="SUPFAM" id="SSF46689">
    <property type="entry name" value="Homeodomain-like"/>
    <property type="match status" value="2"/>
</dbReference>
<dbReference type="EMBL" id="AAXG02000032">
    <property type="protein sequence ID" value="EDM98609.1"/>
    <property type="molecule type" value="Genomic_DNA"/>
</dbReference>
<name>A6NYW0_9FIRM</name>
<dbReference type="PANTHER" id="PTHR47893:SF1">
    <property type="entry name" value="REGULATORY PROTEIN PCHR"/>
    <property type="match status" value="1"/>
</dbReference>
<dbReference type="PANTHER" id="PTHR47893">
    <property type="entry name" value="REGULATORY PROTEIN PCHR"/>
    <property type="match status" value="1"/>
</dbReference>
<dbReference type="PROSITE" id="PS01124">
    <property type="entry name" value="HTH_ARAC_FAMILY_2"/>
    <property type="match status" value="1"/>
</dbReference>
<dbReference type="InterPro" id="IPR009057">
    <property type="entry name" value="Homeodomain-like_sf"/>
</dbReference>
<dbReference type="AlphaFoldDB" id="A6NYW0"/>
<feature type="domain" description="HTH araC/xylS-type" evidence="4">
    <location>
        <begin position="224"/>
        <end position="323"/>
    </location>
</feature>
<dbReference type="InterPro" id="IPR053142">
    <property type="entry name" value="PchR_regulatory_protein"/>
</dbReference>
<dbReference type="GO" id="GO:0003700">
    <property type="term" value="F:DNA-binding transcription factor activity"/>
    <property type="evidence" value="ECO:0007669"/>
    <property type="project" value="InterPro"/>
</dbReference>
<dbReference type="Pfam" id="PF12833">
    <property type="entry name" value="HTH_18"/>
    <property type="match status" value="1"/>
</dbReference>
<accession>A6NYW0</accession>
<reference evidence="5 6" key="1">
    <citation type="submission" date="2007-04" db="EMBL/GenBank/DDBJ databases">
        <authorList>
            <person name="Fulton L."/>
            <person name="Clifton S."/>
            <person name="Fulton B."/>
            <person name="Xu J."/>
            <person name="Minx P."/>
            <person name="Pepin K.H."/>
            <person name="Johnson M."/>
            <person name="Thiruvilangam P."/>
            <person name="Bhonagiri V."/>
            <person name="Nash W.E."/>
            <person name="Mardis E.R."/>
            <person name="Wilson R.K."/>
        </authorList>
    </citation>
    <scope>NUCLEOTIDE SEQUENCE [LARGE SCALE GENOMIC DNA]</scope>
    <source>
        <strain evidence="5 6">ATCC 29799</strain>
    </source>
</reference>
<evidence type="ECO:0000313" key="5">
    <source>
        <dbReference type="EMBL" id="EDM98609.1"/>
    </source>
</evidence>
<dbReference type="InterPro" id="IPR018247">
    <property type="entry name" value="EF_Hand_1_Ca_BS"/>
</dbReference>
<keyword evidence="6" id="KW-1185">Reference proteome</keyword>
<keyword evidence="1" id="KW-0805">Transcription regulation</keyword>
<dbReference type="PROSITE" id="PS00018">
    <property type="entry name" value="EF_HAND_1"/>
    <property type="match status" value="1"/>
</dbReference>
<keyword evidence="3" id="KW-0804">Transcription</keyword>
<dbReference type="SMART" id="SM00342">
    <property type="entry name" value="HTH_ARAC"/>
    <property type="match status" value="1"/>
</dbReference>
<comment type="caution">
    <text evidence="5">The sequence shown here is derived from an EMBL/GenBank/DDBJ whole genome shotgun (WGS) entry which is preliminary data.</text>
</comment>
<proteinExistence type="predicted"/>
<dbReference type="PROSITE" id="PS00041">
    <property type="entry name" value="HTH_ARAC_FAMILY_1"/>
    <property type="match status" value="1"/>
</dbReference>
<reference evidence="5 6" key="2">
    <citation type="submission" date="2007-06" db="EMBL/GenBank/DDBJ databases">
        <title>Draft genome sequence of Pseudoflavonifractor capillosus ATCC 29799.</title>
        <authorList>
            <person name="Sudarsanam P."/>
            <person name="Ley R."/>
            <person name="Guruge J."/>
            <person name="Turnbaugh P.J."/>
            <person name="Mahowald M."/>
            <person name="Liep D."/>
            <person name="Gordon J."/>
        </authorList>
    </citation>
    <scope>NUCLEOTIDE SEQUENCE [LARGE SCALE GENOMIC DNA]</scope>
    <source>
        <strain evidence="5 6">ATCC 29799</strain>
    </source>
</reference>